<evidence type="ECO:0000313" key="1">
    <source>
        <dbReference type="EMBL" id="HIU99062.1"/>
    </source>
</evidence>
<accession>A0A9D1SVW4</accession>
<dbReference type="Proteomes" id="UP000886857">
    <property type="component" value="Unassembled WGS sequence"/>
</dbReference>
<comment type="caution">
    <text evidence="1">The sequence shown here is derived from an EMBL/GenBank/DDBJ whole genome shotgun (WGS) entry which is preliminary data.</text>
</comment>
<organism evidence="1 2">
    <name type="scientific">Candidatus Limadaptatus stercoripullorum</name>
    <dbReference type="NCBI Taxonomy" id="2840846"/>
    <lineage>
        <taxon>Bacteria</taxon>
        <taxon>Bacillati</taxon>
        <taxon>Bacillota</taxon>
        <taxon>Clostridia</taxon>
        <taxon>Eubacteriales</taxon>
        <taxon>Candidatus Limadaptatus</taxon>
    </lineage>
</organism>
<dbReference type="AlphaFoldDB" id="A0A9D1SVW4"/>
<protein>
    <submittedName>
        <fullName evidence="1">Uncharacterized protein</fullName>
    </submittedName>
</protein>
<dbReference type="EMBL" id="DVOE01000067">
    <property type="protein sequence ID" value="HIU99062.1"/>
    <property type="molecule type" value="Genomic_DNA"/>
</dbReference>
<gene>
    <name evidence="1" type="ORF">IAC73_04410</name>
</gene>
<sequence>MKKNFLIFNAPLSIMGDNALARARELFFRISSLVHESAKKSSLIGESRTTLPPVEKIPSS</sequence>
<reference evidence="1" key="1">
    <citation type="submission" date="2020-10" db="EMBL/GenBank/DDBJ databases">
        <authorList>
            <person name="Gilroy R."/>
        </authorList>
    </citation>
    <scope>NUCLEOTIDE SEQUENCE</scope>
    <source>
        <strain evidence="1">10406</strain>
    </source>
</reference>
<reference evidence="1" key="2">
    <citation type="journal article" date="2021" name="PeerJ">
        <title>Extensive microbial diversity within the chicken gut microbiome revealed by metagenomics and culture.</title>
        <authorList>
            <person name="Gilroy R."/>
            <person name="Ravi A."/>
            <person name="Getino M."/>
            <person name="Pursley I."/>
            <person name="Horton D.L."/>
            <person name="Alikhan N.F."/>
            <person name="Baker D."/>
            <person name="Gharbi K."/>
            <person name="Hall N."/>
            <person name="Watson M."/>
            <person name="Adriaenssens E.M."/>
            <person name="Foster-Nyarko E."/>
            <person name="Jarju S."/>
            <person name="Secka A."/>
            <person name="Antonio M."/>
            <person name="Oren A."/>
            <person name="Chaudhuri R.R."/>
            <person name="La Ragione R."/>
            <person name="Hildebrand F."/>
            <person name="Pallen M.J."/>
        </authorList>
    </citation>
    <scope>NUCLEOTIDE SEQUENCE</scope>
    <source>
        <strain evidence="1">10406</strain>
    </source>
</reference>
<proteinExistence type="predicted"/>
<evidence type="ECO:0000313" key="2">
    <source>
        <dbReference type="Proteomes" id="UP000886857"/>
    </source>
</evidence>
<name>A0A9D1SVW4_9FIRM</name>